<keyword evidence="12" id="KW-1185">Reference proteome</keyword>
<feature type="region of interest" description="Disordered" evidence="10">
    <location>
        <begin position="154"/>
        <end position="183"/>
    </location>
</feature>
<evidence type="ECO:0000256" key="9">
    <source>
        <dbReference type="PROSITE-ProRule" id="PRU00221"/>
    </source>
</evidence>
<dbReference type="PROSITE" id="PS00678">
    <property type="entry name" value="WD_REPEATS_1"/>
    <property type="match status" value="1"/>
</dbReference>
<name>A0A061DEB7_BABBI</name>
<dbReference type="PRINTS" id="PR00320">
    <property type="entry name" value="GPROTEINBRPT"/>
</dbReference>
<feature type="repeat" description="WD" evidence="9">
    <location>
        <begin position="742"/>
        <end position="775"/>
    </location>
</feature>
<evidence type="ECO:0000256" key="10">
    <source>
        <dbReference type="SAM" id="MobiDB-lite"/>
    </source>
</evidence>
<gene>
    <name evidence="11" type="ORF">BBBOND_0309130</name>
</gene>
<dbReference type="SMART" id="SM00320">
    <property type="entry name" value="WD40"/>
    <property type="match status" value="6"/>
</dbReference>
<dbReference type="FunFam" id="2.130.10.10:FF:000034">
    <property type="entry name" value="Pre-mRNA-processing factor 17, putative"/>
    <property type="match status" value="1"/>
</dbReference>
<dbReference type="OMA" id="GHTMAVQ"/>
<keyword evidence="7" id="KW-0539">Nucleus</keyword>
<evidence type="ECO:0000256" key="2">
    <source>
        <dbReference type="ARBA" id="ARBA00022574"/>
    </source>
</evidence>
<dbReference type="SUPFAM" id="SSF50978">
    <property type="entry name" value="WD40 repeat-like"/>
    <property type="match status" value="1"/>
</dbReference>
<dbReference type="KEGG" id="bbig:BBBOND_0309130"/>
<dbReference type="PANTHER" id="PTHR43979">
    <property type="entry name" value="PRE-MRNA-PROCESSING FACTOR 17"/>
    <property type="match status" value="1"/>
</dbReference>
<dbReference type="InterPro" id="IPR036322">
    <property type="entry name" value="WD40_repeat_dom_sf"/>
</dbReference>
<dbReference type="GeneID" id="24565551"/>
<evidence type="ECO:0000256" key="6">
    <source>
        <dbReference type="ARBA" id="ARBA00023187"/>
    </source>
</evidence>
<dbReference type="GO" id="GO:0003729">
    <property type="term" value="F:mRNA binding"/>
    <property type="evidence" value="ECO:0007669"/>
    <property type="project" value="TreeGrafter"/>
</dbReference>
<dbReference type="RefSeq" id="XP_012769196.1">
    <property type="nucleotide sequence ID" value="XM_012913742.1"/>
</dbReference>
<feature type="compositionally biased region" description="Polar residues" evidence="10">
    <location>
        <begin position="92"/>
        <end position="129"/>
    </location>
</feature>
<dbReference type="GO" id="GO:0000398">
    <property type="term" value="P:mRNA splicing, via spliceosome"/>
    <property type="evidence" value="ECO:0007669"/>
    <property type="project" value="InterPro"/>
</dbReference>
<evidence type="ECO:0000256" key="4">
    <source>
        <dbReference type="ARBA" id="ARBA00022728"/>
    </source>
</evidence>
<dbReference type="PROSITE" id="PS50082">
    <property type="entry name" value="WD_REPEATS_2"/>
    <property type="match status" value="4"/>
</dbReference>
<organism evidence="11 12">
    <name type="scientific">Babesia bigemina</name>
    <dbReference type="NCBI Taxonomy" id="5866"/>
    <lineage>
        <taxon>Eukaryota</taxon>
        <taxon>Sar</taxon>
        <taxon>Alveolata</taxon>
        <taxon>Apicomplexa</taxon>
        <taxon>Aconoidasida</taxon>
        <taxon>Piroplasmida</taxon>
        <taxon>Babesiidae</taxon>
        <taxon>Babesia</taxon>
    </lineage>
</organism>
<dbReference type="OrthoDB" id="10257301at2759"/>
<feature type="region of interest" description="Disordered" evidence="10">
    <location>
        <begin position="326"/>
        <end position="351"/>
    </location>
</feature>
<evidence type="ECO:0000256" key="1">
    <source>
        <dbReference type="ARBA" id="ARBA00004123"/>
    </source>
</evidence>
<feature type="compositionally biased region" description="Polar residues" evidence="10">
    <location>
        <begin position="34"/>
        <end position="50"/>
    </location>
</feature>
<feature type="compositionally biased region" description="Low complexity" evidence="10">
    <location>
        <begin position="12"/>
        <end position="30"/>
    </location>
</feature>
<reference evidence="12" key="1">
    <citation type="journal article" date="2014" name="Nucleic Acids Res.">
        <title>The evolutionary dynamics of variant antigen genes in Babesia reveal a history of genomic innovation underlying host-parasite interaction.</title>
        <authorList>
            <person name="Jackson A.P."/>
            <person name="Otto T.D."/>
            <person name="Darby A."/>
            <person name="Ramaprasad A."/>
            <person name="Xia D."/>
            <person name="Echaide I.E."/>
            <person name="Farber M."/>
            <person name="Gahlot S."/>
            <person name="Gamble J."/>
            <person name="Gupta D."/>
            <person name="Gupta Y."/>
            <person name="Jackson L."/>
            <person name="Malandrin L."/>
            <person name="Malas T.B."/>
            <person name="Moussa E."/>
            <person name="Nair M."/>
            <person name="Reid A.J."/>
            <person name="Sanders M."/>
            <person name="Sharma J."/>
            <person name="Tracey A."/>
            <person name="Quail M.A."/>
            <person name="Weir W."/>
            <person name="Wastling J.M."/>
            <person name="Hall N."/>
            <person name="Willadsen P."/>
            <person name="Lingelbach K."/>
            <person name="Shiels B."/>
            <person name="Tait A."/>
            <person name="Berriman M."/>
            <person name="Allred D.R."/>
            <person name="Pain A."/>
        </authorList>
    </citation>
    <scope>NUCLEOTIDE SEQUENCE [LARGE SCALE GENOMIC DNA]</scope>
    <source>
        <strain evidence="12">Bond</strain>
    </source>
</reference>
<dbReference type="VEuPathDB" id="PiroplasmaDB:BBBOND_0309130"/>
<feature type="repeat" description="WD" evidence="9">
    <location>
        <begin position="609"/>
        <end position="641"/>
    </location>
</feature>
<keyword evidence="5" id="KW-0677">Repeat</keyword>
<dbReference type="InterPro" id="IPR001680">
    <property type="entry name" value="WD40_rpt"/>
</dbReference>
<dbReference type="InterPro" id="IPR032847">
    <property type="entry name" value="PRPF17"/>
</dbReference>
<dbReference type="PROSITE" id="PS50294">
    <property type="entry name" value="WD_REPEATS_REGION"/>
    <property type="match status" value="3"/>
</dbReference>
<dbReference type="InterPro" id="IPR019775">
    <property type="entry name" value="WD40_repeat_CS"/>
</dbReference>
<feature type="compositionally biased region" description="Polar residues" evidence="10">
    <location>
        <begin position="154"/>
        <end position="163"/>
    </location>
</feature>
<evidence type="ECO:0000256" key="3">
    <source>
        <dbReference type="ARBA" id="ARBA00022664"/>
    </source>
</evidence>
<protein>
    <recommendedName>
        <fullName evidence="8">Pre-mRNA-processing factor 17</fullName>
    </recommendedName>
</protein>
<feature type="region of interest" description="Disordered" evidence="10">
    <location>
        <begin position="1"/>
        <end position="129"/>
    </location>
</feature>
<accession>A0A061DEB7</accession>
<dbReference type="PANTHER" id="PTHR43979:SF1">
    <property type="entry name" value="PRE-MRNA-PROCESSING FACTOR 17"/>
    <property type="match status" value="1"/>
</dbReference>
<dbReference type="InterPro" id="IPR015943">
    <property type="entry name" value="WD40/YVTN_repeat-like_dom_sf"/>
</dbReference>
<feature type="repeat" description="WD" evidence="9">
    <location>
        <begin position="524"/>
        <end position="566"/>
    </location>
</feature>
<dbReference type="Pfam" id="PF00400">
    <property type="entry name" value="WD40"/>
    <property type="match status" value="5"/>
</dbReference>
<dbReference type="STRING" id="5866.A0A061DEB7"/>
<dbReference type="GO" id="GO:0071013">
    <property type="term" value="C:catalytic step 2 spliceosome"/>
    <property type="evidence" value="ECO:0007669"/>
    <property type="project" value="InterPro"/>
</dbReference>
<evidence type="ECO:0000313" key="12">
    <source>
        <dbReference type="Proteomes" id="UP000033188"/>
    </source>
</evidence>
<feature type="compositionally biased region" description="Low complexity" evidence="10">
    <location>
        <begin position="75"/>
        <end position="91"/>
    </location>
</feature>
<keyword evidence="6" id="KW-0508">mRNA splicing</keyword>
<dbReference type="CDD" id="cd00200">
    <property type="entry name" value="WD40"/>
    <property type="match status" value="1"/>
</dbReference>
<dbReference type="EMBL" id="LK391709">
    <property type="protein sequence ID" value="CDR97010.1"/>
    <property type="molecule type" value="Genomic_DNA"/>
</dbReference>
<evidence type="ECO:0000256" key="8">
    <source>
        <dbReference type="ARBA" id="ARBA00068146"/>
    </source>
</evidence>
<dbReference type="Proteomes" id="UP000033188">
    <property type="component" value="Chromosome 3"/>
</dbReference>
<evidence type="ECO:0000256" key="5">
    <source>
        <dbReference type="ARBA" id="ARBA00022737"/>
    </source>
</evidence>
<keyword evidence="2 9" id="KW-0853">WD repeat</keyword>
<feature type="repeat" description="WD" evidence="9">
    <location>
        <begin position="480"/>
        <end position="522"/>
    </location>
</feature>
<comment type="subcellular location">
    <subcellularLocation>
        <location evidence="1">Nucleus</location>
    </subcellularLocation>
</comment>
<keyword evidence="3" id="KW-0507">mRNA processing</keyword>
<proteinExistence type="predicted"/>
<keyword evidence="4" id="KW-0747">Spliceosome</keyword>
<sequence length="775" mass="85021">MDSLTSYDSDDGAPPGDTAPTTLTPAPSAGKGKQGSSATNSAYKGINNGQQPGGDGLITSNPVHQHFLAFGSGRSTPQSSVTQSSDPSSTTNRNPYTPSSQTVNHGSTAAQAPSASESTKSQPTPSFANVNTMDTEALEGAGSLSSRIHASYHRSNLAKSNDISTERPVRYGGKYKPSTEESSSLAVLPDGRMGVVSVQFGSRNNATGLVSVSGADADAGAAITEPEVVARKMQSMEANATALMKSRLREHTRNAQDMVLLNYPVDHPYHQSISVITQKALESYNKANRNPMAPEAESVSGVFVTPSGVTEKTYVDEVSFDDQLREGDRQVSLAHQSDGDAKRRRRLTEKEVEEEGVFGPWRPYEETVQPAADVAPKEEGKPEEEKPKLPVFETNTHKMAHVGMAFPSCTPDVALGRNEIVVEDGKSETRYDGVVVSTFHRTVDPSSPPSRPWVLPPKNLKMVDPEEYKSFLPKKEVYTYTGHTMAVQAIRYIPRTGHCLLSASMDGFVKIWDANNNRRCMRTFKGHCKGVRDIAFANAYGTKFYSCGYDSSVILWDTEYGKVLGVYAQEALPYCVTVYPKDEGIFIVGGANRKACQYDARTGKVSLEYSAHMSNVSTATFFNDDRKLMTTGDDRRIVIWEYNLPVPVKQLADPSMHSMPAVVMHPSDKFMLAQAMSNQILVYESSHSRFRFFGGKRFKGHICSGYAIRPTCSPDGRYVASGDVRGRVFLWDWRTCRNLVTLPGHKSVTMDCQWHPLQPSRLATCSWDGTIKLWD</sequence>
<dbReference type="AlphaFoldDB" id="A0A061DEB7"/>
<dbReference type="Gene3D" id="2.130.10.10">
    <property type="entry name" value="YVTN repeat-like/Quinoprotein amine dehydrogenase"/>
    <property type="match status" value="1"/>
</dbReference>
<dbReference type="InterPro" id="IPR020472">
    <property type="entry name" value="WD40_PAC1"/>
</dbReference>
<evidence type="ECO:0000313" key="11">
    <source>
        <dbReference type="EMBL" id="CDR97010.1"/>
    </source>
</evidence>
<evidence type="ECO:0000256" key="7">
    <source>
        <dbReference type="ARBA" id="ARBA00023242"/>
    </source>
</evidence>